<gene>
    <name evidence="1" type="ORF">B0A48_11119</name>
</gene>
<protein>
    <submittedName>
        <fullName evidence="1">Uncharacterized protein</fullName>
    </submittedName>
</protein>
<dbReference type="AlphaFoldDB" id="A0A1V8SUK4"/>
<proteinExistence type="predicted"/>
<evidence type="ECO:0000313" key="1">
    <source>
        <dbReference type="EMBL" id="OQO02836.1"/>
    </source>
</evidence>
<reference evidence="2" key="1">
    <citation type="submission" date="2017-03" db="EMBL/GenBank/DDBJ databases">
        <title>Genomes of endolithic fungi from Antarctica.</title>
        <authorList>
            <person name="Coleine C."/>
            <person name="Masonjones S."/>
            <person name="Stajich J.E."/>
        </authorList>
    </citation>
    <scope>NUCLEOTIDE SEQUENCE [LARGE SCALE GENOMIC DNA]</scope>
    <source>
        <strain evidence="2">CCFEE 5527</strain>
    </source>
</reference>
<dbReference type="InParanoid" id="A0A1V8SUK4"/>
<keyword evidence="2" id="KW-1185">Reference proteome</keyword>
<accession>A0A1V8SUK4</accession>
<sequence length="211" mass="24352">MVRPLFFTTCNFPILSILLERLGETELQHYTTTLHTWTPKLKHGDQTVLSKIQKLSADVYKCASVPRVLDSDRERYENCWISTQRAADWSRAEPECRACYAMLGGHVEVDAPHARWTIAFGDAWRPVELRRGIKVGDTFVFGEMGLGRKNWRHYEEDIWWGADWQENRVMAELEKVRADVVCRSAGGAFEPPGDVQRLCAAIKEEYSYRVL</sequence>
<dbReference type="EMBL" id="NAJO01000026">
    <property type="protein sequence ID" value="OQO02836.1"/>
    <property type="molecule type" value="Genomic_DNA"/>
</dbReference>
<organism evidence="1 2">
    <name type="scientific">Cryoendolithus antarcticus</name>
    <dbReference type="NCBI Taxonomy" id="1507870"/>
    <lineage>
        <taxon>Eukaryota</taxon>
        <taxon>Fungi</taxon>
        <taxon>Dikarya</taxon>
        <taxon>Ascomycota</taxon>
        <taxon>Pezizomycotina</taxon>
        <taxon>Dothideomycetes</taxon>
        <taxon>Dothideomycetidae</taxon>
        <taxon>Cladosporiales</taxon>
        <taxon>Cladosporiaceae</taxon>
        <taxon>Cryoendolithus</taxon>
    </lineage>
</organism>
<name>A0A1V8SUK4_9PEZI</name>
<comment type="caution">
    <text evidence="1">The sequence shown here is derived from an EMBL/GenBank/DDBJ whole genome shotgun (WGS) entry which is preliminary data.</text>
</comment>
<evidence type="ECO:0000313" key="2">
    <source>
        <dbReference type="Proteomes" id="UP000192596"/>
    </source>
</evidence>
<dbReference type="Proteomes" id="UP000192596">
    <property type="component" value="Unassembled WGS sequence"/>
</dbReference>